<accession>A0AAW0G227</accession>
<keyword evidence="3" id="KW-1185">Reference proteome</keyword>
<comment type="caution">
    <text evidence="2">The sequence shown here is derived from an EMBL/GenBank/DDBJ whole genome shotgun (WGS) entry which is preliminary data.</text>
</comment>
<dbReference type="AlphaFoldDB" id="A0AAW0G227"/>
<name>A0AAW0G227_9APHY</name>
<gene>
    <name evidence="2" type="ORF">QCA50_010661</name>
</gene>
<feature type="transmembrane region" description="Helical" evidence="1">
    <location>
        <begin position="12"/>
        <end position="34"/>
    </location>
</feature>
<keyword evidence="1" id="KW-1133">Transmembrane helix</keyword>
<organism evidence="2 3">
    <name type="scientific">Cerrena zonata</name>
    <dbReference type="NCBI Taxonomy" id="2478898"/>
    <lineage>
        <taxon>Eukaryota</taxon>
        <taxon>Fungi</taxon>
        <taxon>Dikarya</taxon>
        <taxon>Basidiomycota</taxon>
        <taxon>Agaricomycotina</taxon>
        <taxon>Agaricomycetes</taxon>
        <taxon>Polyporales</taxon>
        <taxon>Cerrenaceae</taxon>
        <taxon>Cerrena</taxon>
    </lineage>
</organism>
<evidence type="ECO:0000313" key="3">
    <source>
        <dbReference type="Proteomes" id="UP001385951"/>
    </source>
</evidence>
<keyword evidence="1" id="KW-0472">Membrane</keyword>
<sequence>MQTMPPLNCSPVQLKTLAVVSVATTVALASLIAYSRLKWVTPINTKRLRDMLPKSLPRWRRPSKNHNDEDTEAIWELLDPLLMQHGLEQWVYSGYSEINPPGDDERFPNGYVYIGPSRASNEGHVGTARSLLRVQYPNATFRIARLKNGHDVTVRPIKLRNEGVEHLNILKKVATGALALLSNNHALPMFDTIEFEDVTLGIFPFTGSCLQKAFGS</sequence>
<dbReference type="Proteomes" id="UP001385951">
    <property type="component" value="Unassembled WGS sequence"/>
</dbReference>
<evidence type="ECO:0000256" key="1">
    <source>
        <dbReference type="SAM" id="Phobius"/>
    </source>
</evidence>
<dbReference type="EMBL" id="JASBNA010000017">
    <property type="protein sequence ID" value="KAK7686437.1"/>
    <property type="molecule type" value="Genomic_DNA"/>
</dbReference>
<evidence type="ECO:0000313" key="2">
    <source>
        <dbReference type="EMBL" id="KAK7686437.1"/>
    </source>
</evidence>
<protein>
    <submittedName>
        <fullName evidence="2">Uncharacterized protein</fullName>
    </submittedName>
</protein>
<reference evidence="2 3" key="1">
    <citation type="submission" date="2022-09" db="EMBL/GenBank/DDBJ databases">
        <authorList>
            <person name="Palmer J.M."/>
        </authorList>
    </citation>
    <scope>NUCLEOTIDE SEQUENCE [LARGE SCALE GENOMIC DNA]</scope>
    <source>
        <strain evidence="2 3">DSM 7382</strain>
    </source>
</reference>
<proteinExistence type="predicted"/>
<keyword evidence="1" id="KW-0812">Transmembrane</keyword>